<dbReference type="EMBL" id="CP002117">
    <property type="protein sequence ID" value="ADN37488.1"/>
    <property type="molecule type" value="Genomic_DNA"/>
</dbReference>
<evidence type="ECO:0000313" key="2">
    <source>
        <dbReference type="EMBL" id="ADN37488.1"/>
    </source>
</evidence>
<dbReference type="RefSeq" id="WP_013330661.1">
    <property type="nucleotide sequence ID" value="NC_014507.1"/>
</dbReference>
<keyword evidence="3" id="KW-1185">Reference proteome</keyword>
<dbReference type="AlphaFoldDB" id="E1RGV9"/>
<dbReference type="HOGENOM" id="CLU_3227853_0_0_2"/>
<keyword evidence="1" id="KW-1133">Transmembrane helix</keyword>
<evidence type="ECO:0000256" key="1">
    <source>
        <dbReference type="SAM" id="Phobius"/>
    </source>
</evidence>
<gene>
    <name evidence="2" type="ordered locus">Mpet_2745</name>
</gene>
<proteinExistence type="predicted"/>
<sequence length="43" mass="5042" precursor="true">MTLRRKLLTAAIIITFFTILSVSIITQFIFLDQVRNFRGLQEL</sequence>
<organism evidence="2 3">
    <name type="scientific">Methanolacinia petrolearia (strain DSM 11571 / OCM 486 / SEBR 4847)</name>
    <name type="common">Methanoplanus petrolearius</name>
    <dbReference type="NCBI Taxonomy" id="679926"/>
    <lineage>
        <taxon>Archaea</taxon>
        <taxon>Methanobacteriati</taxon>
        <taxon>Methanobacteriota</taxon>
        <taxon>Stenosarchaea group</taxon>
        <taxon>Methanomicrobia</taxon>
        <taxon>Methanomicrobiales</taxon>
        <taxon>Methanomicrobiaceae</taxon>
        <taxon>Methanolacinia</taxon>
    </lineage>
</organism>
<dbReference type="GeneID" id="75686884"/>
<dbReference type="STRING" id="679926.Mpet_2745"/>
<feature type="transmembrane region" description="Helical" evidence="1">
    <location>
        <begin position="7"/>
        <end position="30"/>
    </location>
</feature>
<dbReference type="KEGG" id="mpi:Mpet_2745"/>
<protein>
    <submittedName>
        <fullName evidence="2">Uncharacterized protein</fullName>
    </submittedName>
</protein>
<name>E1RGV9_METP4</name>
<keyword evidence="1" id="KW-0472">Membrane</keyword>
<evidence type="ECO:0000313" key="3">
    <source>
        <dbReference type="Proteomes" id="UP000006565"/>
    </source>
</evidence>
<accession>E1RGV9</accession>
<reference evidence="2 3" key="1">
    <citation type="journal article" date="2010" name="Stand. Genomic Sci.">
        <title>Complete genome sequence of Methanoplanus petrolearius type strain (SEBR 4847).</title>
        <authorList>
            <person name="Brambilla E."/>
            <person name="Djao O.D."/>
            <person name="Daligault H."/>
            <person name="Lapidus A."/>
            <person name="Lucas S."/>
            <person name="Hammon N."/>
            <person name="Nolan M."/>
            <person name="Tice H."/>
            <person name="Cheng J.F."/>
            <person name="Han C."/>
            <person name="Tapia R."/>
            <person name="Goodwin L."/>
            <person name="Pitluck S."/>
            <person name="Liolios K."/>
            <person name="Ivanova N."/>
            <person name="Mavromatis K."/>
            <person name="Mikhailova N."/>
            <person name="Pati A."/>
            <person name="Chen A."/>
            <person name="Palaniappan K."/>
            <person name="Land M."/>
            <person name="Hauser L."/>
            <person name="Chang Y.J."/>
            <person name="Jeffries C.D."/>
            <person name="Rohde M."/>
            <person name="Spring S."/>
            <person name="Sikorski J."/>
            <person name="Goker M."/>
            <person name="Woyke T."/>
            <person name="Bristow J."/>
            <person name="Eisen J.A."/>
            <person name="Markowitz V."/>
            <person name="Hugenholtz P."/>
            <person name="Kyrpides N.C."/>
            <person name="Klenk H.P."/>
        </authorList>
    </citation>
    <scope>NUCLEOTIDE SEQUENCE [LARGE SCALE GENOMIC DNA]</scope>
    <source>
        <strain evidence="3">DSM 11571 / OCM 486 / SEBR 4847</strain>
    </source>
</reference>
<keyword evidence="1" id="KW-0812">Transmembrane</keyword>
<dbReference type="Proteomes" id="UP000006565">
    <property type="component" value="Chromosome"/>
</dbReference>